<protein>
    <submittedName>
        <fullName evidence="4">Unannotated protein</fullName>
    </submittedName>
</protein>
<evidence type="ECO:0000259" key="3">
    <source>
        <dbReference type="Pfam" id="PF03976"/>
    </source>
</evidence>
<dbReference type="Gene3D" id="3.40.50.300">
    <property type="entry name" value="P-loop containing nucleotide triphosphate hydrolases"/>
    <property type="match status" value="1"/>
</dbReference>
<dbReference type="Pfam" id="PF03976">
    <property type="entry name" value="PPK2"/>
    <property type="match status" value="1"/>
</dbReference>
<dbReference type="AlphaFoldDB" id="A0A6J6NHM5"/>
<evidence type="ECO:0000256" key="2">
    <source>
        <dbReference type="ARBA" id="ARBA00022777"/>
    </source>
</evidence>
<sequence>MLVKPNTQLNLKRRDPDETFGWHKEAAKSELLVMHERIDVMQRCLVAERQHSLLVVLQAMDACGKDGTIRSVFGGLNPAGVKVVSFKAPVGQEIEHDYLWRAHAATPARGEITVWNRSHYESVLVERVKGLVSVERCDRRYRHIREFERLLVDEGTRIVKINLNVSFEEQRVRLQDRIDDPAERWKFRLGDLDDRKLWPHYRKAYELAMSQTSTECAPWFVVPGNKKWVRNLAVAKIVLGELESIAPKLPPDDPALAGLQVV</sequence>
<gene>
    <name evidence="4" type="ORF">UFOPK2366_00383</name>
</gene>
<dbReference type="InterPro" id="IPR022300">
    <property type="entry name" value="PPK2-rel_1"/>
</dbReference>
<dbReference type="GO" id="GO:0008976">
    <property type="term" value="F:polyphosphate kinase activity"/>
    <property type="evidence" value="ECO:0007669"/>
    <property type="project" value="InterPro"/>
</dbReference>
<evidence type="ECO:0000256" key="1">
    <source>
        <dbReference type="ARBA" id="ARBA00022679"/>
    </source>
</evidence>
<keyword evidence="1" id="KW-0808">Transferase</keyword>
<dbReference type="SUPFAM" id="SSF52540">
    <property type="entry name" value="P-loop containing nucleoside triphosphate hydrolases"/>
    <property type="match status" value="1"/>
</dbReference>
<dbReference type="NCBIfam" id="TIGR03709">
    <property type="entry name" value="PPK2_rel_1"/>
    <property type="match status" value="1"/>
</dbReference>
<dbReference type="InterPro" id="IPR022488">
    <property type="entry name" value="PPK2-related"/>
</dbReference>
<name>A0A6J6NHM5_9ZZZZ</name>
<dbReference type="PANTHER" id="PTHR34383:SF3">
    <property type="entry name" value="POLYPHOSPHATE:AMP PHOSPHOTRANSFERASE"/>
    <property type="match status" value="1"/>
</dbReference>
<feature type="domain" description="Polyphosphate kinase-2-related" evidence="3">
    <location>
        <begin position="24"/>
        <end position="244"/>
    </location>
</feature>
<dbReference type="GO" id="GO:0006797">
    <property type="term" value="P:polyphosphate metabolic process"/>
    <property type="evidence" value="ECO:0007669"/>
    <property type="project" value="InterPro"/>
</dbReference>
<evidence type="ECO:0000313" key="4">
    <source>
        <dbReference type="EMBL" id="CAB4683963.1"/>
    </source>
</evidence>
<organism evidence="4">
    <name type="scientific">freshwater metagenome</name>
    <dbReference type="NCBI Taxonomy" id="449393"/>
    <lineage>
        <taxon>unclassified sequences</taxon>
        <taxon>metagenomes</taxon>
        <taxon>ecological metagenomes</taxon>
    </lineage>
</organism>
<reference evidence="4" key="1">
    <citation type="submission" date="2020-05" db="EMBL/GenBank/DDBJ databases">
        <authorList>
            <person name="Chiriac C."/>
            <person name="Salcher M."/>
            <person name="Ghai R."/>
            <person name="Kavagutti S V."/>
        </authorList>
    </citation>
    <scope>NUCLEOTIDE SEQUENCE</scope>
</reference>
<dbReference type="InterPro" id="IPR016898">
    <property type="entry name" value="Polyphosphate_phosphotransfera"/>
</dbReference>
<dbReference type="PANTHER" id="PTHR34383">
    <property type="entry name" value="POLYPHOSPHATE:AMP PHOSPHOTRANSFERASE-RELATED"/>
    <property type="match status" value="1"/>
</dbReference>
<accession>A0A6J6NHM5</accession>
<dbReference type="PIRSF" id="PIRSF028756">
    <property type="entry name" value="PPK2_prd"/>
    <property type="match status" value="1"/>
</dbReference>
<proteinExistence type="predicted"/>
<dbReference type="EMBL" id="CAEZXM010000049">
    <property type="protein sequence ID" value="CAB4683963.1"/>
    <property type="molecule type" value="Genomic_DNA"/>
</dbReference>
<keyword evidence="2" id="KW-0418">Kinase</keyword>
<dbReference type="InterPro" id="IPR027417">
    <property type="entry name" value="P-loop_NTPase"/>
</dbReference>